<gene>
    <name evidence="6" type="ORF">g.5948</name>
</gene>
<dbReference type="InterPro" id="IPR018289">
    <property type="entry name" value="MULE_transposase_dom"/>
</dbReference>
<dbReference type="PANTHER" id="PTHR47160:SF10">
    <property type="entry name" value="MULE TRANSPOSASE DOMAIN-CONTAINING PROTEIN"/>
    <property type="match status" value="1"/>
</dbReference>
<evidence type="ECO:0000259" key="5">
    <source>
        <dbReference type="Pfam" id="PF10551"/>
    </source>
</evidence>
<keyword evidence="3" id="KW-0862">Zinc</keyword>
<dbReference type="InterPro" id="IPR007588">
    <property type="entry name" value="Znf_FLYWCH"/>
</dbReference>
<protein>
    <submittedName>
        <fullName evidence="6">Uncharacterized protein</fullName>
    </submittedName>
</protein>
<accession>A0A1B6KRT2</accession>
<dbReference type="AlphaFoldDB" id="A0A1B6KRT2"/>
<evidence type="ECO:0000256" key="3">
    <source>
        <dbReference type="ARBA" id="ARBA00022833"/>
    </source>
</evidence>
<proteinExistence type="predicted"/>
<dbReference type="EMBL" id="GEBQ01025824">
    <property type="protein sequence ID" value="JAT14153.1"/>
    <property type="molecule type" value="Transcribed_RNA"/>
</dbReference>
<reference evidence="6" key="1">
    <citation type="submission" date="2015-11" db="EMBL/GenBank/DDBJ databases">
        <title>De novo transcriptome assembly of four potential Pierce s Disease insect vectors from Arizona vineyards.</title>
        <authorList>
            <person name="Tassone E.E."/>
        </authorList>
    </citation>
    <scope>NUCLEOTIDE SEQUENCE</scope>
</reference>
<evidence type="ECO:0000313" key="6">
    <source>
        <dbReference type="EMBL" id="JAT14153.1"/>
    </source>
</evidence>
<name>A0A1B6KRT2_9HEMI</name>
<evidence type="ECO:0000256" key="2">
    <source>
        <dbReference type="ARBA" id="ARBA00022771"/>
    </source>
</evidence>
<evidence type="ECO:0000256" key="1">
    <source>
        <dbReference type="ARBA" id="ARBA00022723"/>
    </source>
</evidence>
<sequence length="510" mass="57916">MEIVEGERSGSAMYVYEGYVFRKKSKIGEKLYVSCTFNGCEATAHIQGEDFTLKRRHNHAPEDMRVEKLRLRSELRKAAEKHRGLGMKRTFEETCSRYENAAEFVSYNAFKSTMYRTKQVQTPPIPKDLNDYANILGRVEGEHWAKTIEEQRRPFFYKIIENTRDDWKAVIFICPTLNSVLETSNTVLVDGRTTYEDVLMQLRAYQLFSVHVLHMGNFFPAMYALVSRKTEACYRGVLGELVTNVCPASRAAVHTVLSDYDSGMMKAAAFTWPHATIVGCFFHFAQAVYHKHITENMTELTKCSSSARTALRMLMALTLLPARKMSEGLDLVWQYTVLHELQSQFRPLLEHVRTFWLTTVGPDTCSVYGQLHRTTNALEAFYFQLQRIERRPSIWEFTGGLQLIQRDAAADVGRLNNGSTVKCSRKKRQAVQDKQIRKAWAMLEGDRHSLMEVLTEMAQAVMGLEERLVSEALSAVHGAVSSSQQVLPYTGTILNTDSGCEGIVSADGTC</sequence>
<dbReference type="Gene3D" id="2.20.25.240">
    <property type="match status" value="1"/>
</dbReference>
<evidence type="ECO:0000259" key="4">
    <source>
        <dbReference type="Pfam" id="PF04500"/>
    </source>
</evidence>
<dbReference type="GO" id="GO:0008270">
    <property type="term" value="F:zinc ion binding"/>
    <property type="evidence" value="ECO:0007669"/>
    <property type="project" value="UniProtKB-KW"/>
</dbReference>
<feature type="domain" description="MULE transposase" evidence="5">
    <location>
        <begin position="205"/>
        <end position="286"/>
    </location>
</feature>
<dbReference type="Pfam" id="PF04500">
    <property type="entry name" value="FLYWCH"/>
    <property type="match status" value="1"/>
</dbReference>
<feature type="domain" description="FLYWCH-type" evidence="4">
    <location>
        <begin position="8"/>
        <end position="59"/>
    </location>
</feature>
<dbReference type="Pfam" id="PF10551">
    <property type="entry name" value="MULE"/>
    <property type="match status" value="1"/>
</dbReference>
<dbReference type="PANTHER" id="PTHR47160">
    <property type="entry name" value="PUTATIVE-RELATED"/>
    <property type="match status" value="1"/>
</dbReference>
<keyword evidence="2" id="KW-0863">Zinc-finger</keyword>
<keyword evidence="1" id="KW-0479">Metal-binding</keyword>
<organism evidence="6">
    <name type="scientific">Graphocephala atropunctata</name>
    <dbReference type="NCBI Taxonomy" id="36148"/>
    <lineage>
        <taxon>Eukaryota</taxon>
        <taxon>Metazoa</taxon>
        <taxon>Ecdysozoa</taxon>
        <taxon>Arthropoda</taxon>
        <taxon>Hexapoda</taxon>
        <taxon>Insecta</taxon>
        <taxon>Pterygota</taxon>
        <taxon>Neoptera</taxon>
        <taxon>Paraneoptera</taxon>
        <taxon>Hemiptera</taxon>
        <taxon>Auchenorrhyncha</taxon>
        <taxon>Membracoidea</taxon>
        <taxon>Cicadellidae</taxon>
        <taxon>Cicadellinae</taxon>
        <taxon>Cicadellini</taxon>
        <taxon>Graphocephala</taxon>
    </lineage>
</organism>